<accession>A0A1X6WNG7</accession>
<evidence type="ECO:0000313" key="1">
    <source>
        <dbReference type="EMBL" id="SLM85772.1"/>
    </source>
</evidence>
<organism evidence="1 2">
    <name type="scientific">Vagococcus fluvialis bH819</name>
    <dbReference type="NCBI Taxonomy" id="1255619"/>
    <lineage>
        <taxon>Bacteria</taxon>
        <taxon>Bacillati</taxon>
        <taxon>Bacillota</taxon>
        <taxon>Bacilli</taxon>
        <taxon>Lactobacillales</taxon>
        <taxon>Enterococcaceae</taxon>
        <taxon>Vagococcus</taxon>
    </lineage>
</organism>
<dbReference type="RefSeq" id="WP_086951406.1">
    <property type="nucleotide sequence ID" value="NZ_FWFD01000009.1"/>
</dbReference>
<keyword evidence="2" id="KW-1185">Reference proteome</keyword>
<dbReference type="EMBL" id="FWFD01000009">
    <property type="protein sequence ID" value="SLM85772.1"/>
    <property type="molecule type" value="Genomic_DNA"/>
</dbReference>
<sequence length="93" mass="10508">MAKENLIGVVDKIKCLSMYPNILLRFTLVIGSDKVNCLVTDKAICHQLLFLENGKKEVALFGQYNQKQQLIVKKLGIRHSVSMDRPFLKECGA</sequence>
<reference evidence="2" key="1">
    <citation type="submission" date="2017-02" db="EMBL/GenBank/DDBJ databases">
        <authorList>
            <person name="Dridi B."/>
        </authorList>
    </citation>
    <scope>NUCLEOTIDE SEQUENCE [LARGE SCALE GENOMIC DNA]</scope>
    <source>
        <strain evidence="2">bH819</strain>
    </source>
</reference>
<evidence type="ECO:0000313" key="2">
    <source>
        <dbReference type="Proteomes" id="UP000195918"/>
    </source>
</evidence>
<dbReference type="OrthoDB" id="2186451at2"/>
<proteinExistence type="predicted"/>
<protein>
    <submittedName>
        <fullName evidence="1">Uncharacterized protein</fullName>
    </submittedName>
</protein>
<name>A0A1X6WNG7_9ENTE</name>
<dbReference type="Proteomes" id="UP000195918">
    <property type="component" value="Unassembled WGS sequence"/>
</dbReference>
<gene>
    <name evidence="1" type="ORF">FM121_06705</name>
</gene>
<dbReference type="AlphaFoldDB" id="A0A1X6WNG7"/>